<name>A0AAE3GYP3_9BACT</name>
<evidence type="ECO:0000313" key="2">
    <source>
        <dbReference type="EMBL" id="MCP9761672.1"/>
    </source>
</evidence>
<proteinExistence type="predicted"/>
<dbReference type="NCBIfam" id="TIGR04183">
    <property type="entry name" value="Por_Secre_tail"/>
    <property type="match status" value="1"/>
</dbReference>
<dbReference type="Pfam" id="PF18962">
    <property type="entry name" value="Por_Secre_tail"/>
    <property type="match status" value="1"/>
</dbReference>
<feature type="domain" description="Secretion system C-terminal sorting" evidence="1">
    <location>
        <begin position="324"/>
        <end position="390"/>
    </location>
</feature>
<keyword evidence="3" id="KW-1185">Reference proteome</keyword>
<reference evidence="2 3" key="1">
    <citation type="submission" date="2018-11" db="EMBL/GenBank/DDBJ databases">
        <title>Novel bacteria species description.</title>
        <authorList>
            <person name="Han J.-H."/>
        </authorList>
    </citation>
    <scope>NUCLEOTIDE SEQUENCE [LARGE SCALE GENOMIC DNA]</scope>
    <source>
        <strain evidence="2 3">KCTC23259</strain>
    </source>
</reference>
<dbReference type="GO" id="GO:0008237">
    <property type="term" value="F:metallopeptidase activity"/>
    <property type="evidence" value="ECO:0007669"/>
    <property type="project" value="InterPro"/>
</dbReference>
<dbReference type="InterPro" id="IPR024079">
    <property type="entry name" value="MetalloPept_cat_dom_sf"/>
</dbReference>
<accession>A0AAE3GYP3</accession>
<dbReference type="AlphaFoldDB" id="A0AAE3GYP3"/>
<dbReference type="Proteomes" id="UP001204144">
    <property type="component" value="Unassembled WGS sequence"/>
</dbReference>
<dbReference type="InterPro" id="IPR026444">
    <property type="entry name" value="Secre_tail"/>
</dbReference>
<evidence type="ECO:0000313" key="3">
    <source>
        <dbReference type="Proteomes" id="UP001204144"/>
    </source>
</evidence>
<dbReference type="EMBL" id="RJUF01000002">
    <property type="protein sequence ID" value="MCP9761672.1"/>
    <property type="molecule type" value="Genomic_DNA"/>
</dbReference>
<dbReference type="SUPFAM" id="SSF55486">
    <property type="entry name" value="Metalloproteases ('zincins'), catalytic domain"/>
    <property type="match status" value="1"/>
</dbReference>
<protein>
    <submittedName>
        <fullName evidence="2">T9SS C-terminal target domain-containing protein</fullName>
    </submittedName>
</protein>
<evidence type="ECO:0000259" key="1">
    <source>
        <dbReference type="Pfam" id="PF18962"/>
    </source>
</evidence>
<sequence length="396" mass="43505">MGFAQESADGYMIACDASDKNEDVVFLGPDFRNLRPQANTASINVTYSNFPNDAKAAFQAAVDVWQSVLISKVPIKITASWESIAANTLATSGAKKVYKNFTNAPIKEVWYPSALAESIAGVNLNGTEADISINVNKNISWSFDTDGTRQAFKYDLMTVILHEIAHGLGFTTSMKLAGTNETQAQWGIEGLPLIYDIFSERSNGQVLTNTAIIGNPSTQLKAAITSQDVFFKISNGPLAKDYPKMYAPTTFRSGGTLSHLDESKYPKGTENSLMSPQIGAAEVNHYPGQVILGILNQIGWGVLNYVGQVITAIEPQDISQQIFVYPNPTPDFLNVIVPEKYHQKKVNMQVFDSRGLLIKEQNTDGQSNIKLDIQNLSFGKYILRIAQNESIQFIKN</sequence>
<gene>
    <name evidence="2" type="ORF">EGI31_01810</name>
</gene>
<organism evidence="2 3">
    <name type="scientific">Lacihabitans soyangensis</name>
    <dbReference type="NCBI Taxonomy" id="869394"/>
    <lineage>
        <taxon>Bacteria</taxon>
        <taxon>Pseudomonadati</taxon>
        <taxon>Bacteroidota</taxon>
        <taxon>Cytophagia</taxon>
        <taxon>Cytophagales</taxon>
        <taxon>Leadbetterellaceae</taxon>
        <taxon>Lacihabitans</taxon>
    </lineage>
</organism>
<dbReference type="Gene3D" id="3.40.390.10">
    <property type="entry name" value="Collagenase (Catalytic Domain)"/>
    <property type="match status" value="1"/>
</dbReference>
<comment type="caution">
    <text evidence="2">The sequence shown here is derived from an EMBL/GenBank/DDBJ whole genome shotgun (WGS) entry which is preliminary data.</text>
</comment>